<sequence length="345" mass="37633">MATVFIKANKDESLLAGCKAWDGAAPPLLGWPLSTAQKAGKECGPPPHLRMSGPQASCQAQGTSVGTQVPSPVVEKEDHMGGANTECQVSRGQHTSFFLTKEQSHAQMNEFSSKDVASALSVANMILGLFSIFCSFCKKSPCASWMLLVSFLLDMAIGTMTRHLNICSTSGAKLNDFAVFTTFGLASALLLGMDGPLNGFLAIIYVLAISVRLCFYSAGVPFTYKGLPCPYASCVLASTSLLTKGNTFILSCMASFMILFMMDQSYYPHDEILESENWKKMVYLGGVIMVFLSPLSLTAFYCLMWSLSYIFFPDALWHKAACLKLQNFLKFAEQSYVLLDSTFYG</sequence>
<feature type="transmembrane region" description="Helical" evidence="2">
    <location>
        <begin position="116"/>
        <end position="133"/>
    </location>
</feature>
<accession>A0A341BE82</accession>
<protein>
    <submittedName>
        <fullName evidence="4">Transmembrane protein 269</fullName>
    </submittedName>
</protein>
<feature type="compositionally biased region" description="Polar residues" evidence="1">
    <location>
        <begin position="54"/>
        <end position="69"/>
    </location>
</feature>
<evidence type="ECO:0000256" key="2">
    <source>
        <dbReference type="SAM" id="Phobius"/>
    </source>
</evidence>
<feature type="transmembrane region" description="Helical" evidence="2">
    <location>
        <begin position="177"/>
        <end position="193"/>
    </location>
</feature>
<dbReference type="RefSeq" id="XP_024600539.1">
    <property type="nucleotide sequence ID" value="XM_024744771.1"/>
</dbReference>
<keyword evidence="2 4" id="KW-0812">Transmembrane</keyword>
<organism evidence="3 4">
    <name type="scientific">Neophocaena asiaeorientalis asiaeorientalis</name>
    <name type="common">Yangtze finless porpoise</name>
    <name type="synonym">Neophocaena phocaenoides subsp. asiaeorientalis</name>
    <dbReference type="NCBI Taxonomy" id="1706337"/>
    <lineage>
        <taxon>Eukaryota</taxon>
        <taxon>Metazoa</taxon>
        <taxon>Chordata</taxon>
        <taxon>Craniata</taxon>
        <taxon>Vertebrata</taxon>
        <taxon>Euteleostomi</taxon>
        <taxon>Mammalia</taxon>
        <taxon>Eutheria</taxon>
        <taxon>Laurasiatheria</taxon>
        <taxon>Artiodactyla</taxon>
        <taxon>Whippomorpha</taxon>
        <taxon>Cetacea</taxon>
        <taxon>Odontoceti</taxon>
        <taxon>Phocoenidae</taxon>
        <taxon>Neophocaena</taxon>
    </lineage>
</organism>
<name>A0A341BE82_NEOAA</name>
<proteinExistence type="predicted"/>
<reference evidence="4" key="1">
    <citation type="submission" date="2025-08" db="UniProtKB">
        <authorList>
            <consortium name="RefSeq"/>
        </authorList>
    </citation>
    <scope>IDENTIFICATION</scope>
    <source>
        <tissue evidence="4">Meat</tissue>
    </source>
</reference>
<dbReference type="GeneID" id="112399549"/>
<feature type="region of interest" description="Disordered" evidence="1">
    <location>
        <begin position="40"/>
        <end position="69"/>
    </location>
</feature>
<keyword evidence="2" id="KW-0472">Membrane</keyword>
<evidence type="ECO:0000256" key="1">
    <source>
        <dbReference type="SAM" id="MobiDB-lite"/>
    </source>
</evidence>
<feature type="transmembrane region" description="Helical" evidence="2">
    <location>
        <begin position="282"/>
        <end position="303"/>
    </location>
</feature>
<evidence type="ECO:0000313" key="3">
    <source>
        <dbReference type="Proteomes" id="UP000252040"/>
    </source>
</evidence>
<dbReference type="InParanoid" id="A0A341BE82"/>
<dbReference type="CTD" id="100129924"/>
<gene>
    <name evidence="4" type="primary">TMEM269</name>
</gene>
<feature type="transmembrane region" description="Helical" evidence="2">
    <location>
        <begin position="245"/>
        <end position="262"/>
    </location>
</feature>
<keyword evidence="3" id="KW-1185">Reference proteome</keyword>
<dbReference type="AlphaFoldDB" id="A0A341BE82"/>
<evidence type="ECO:0000313" key="4">
    <source>
        <dbReference type="RefSeq" id="XP_024600539.1"/>
    </source>
</evidence>
<feature type="transmembrane region" description="Helical" evidence="2">
    <location>
        <begin position="145"/>
        <end position="165"/>
    </location>
</feature>
<dbReference type="KEGG" id="nasi:112399549"/>
<feature type="transmembrane region" description="Helical" evidence="2">
    <location>
        <begin position="199"/>
        <end position="224"/>
    </location>
</feature>
<keyword evidence="2" id="KW-1133">Transmembrane helix</keyword>
<dbReference type="FunCoup" id="A0A341BE82">
    <property type="interactions" value="187"/>
</dbReference>
<dbReference type="Proteomes" id="UP000252040">
    <property type="component" value="Unplaced"/>
</dbReference>